<dbReference type="InterPro" id="IPR002156">
    <property type="entry name" value="RNaseH_domain"/>
</dbReference>
<feature type="domain" description="RNase H type-1" evidence="1">
    <location>
        <begin position="5"/>
        <end position="78"/>
    </location>
</feature>
<dbReference type="Gene3D" id="3.30.420.10">
    <property type="entry name" value="Ribonuclease H-like superfamily/Ribonuclease H"/>
    <property type="match status" value="1"/>
</dbReference>
<feature type="non-terminal residue" evidence="2">
    <location>
        <position position="1"/>
    </location>
</feature>
<comment type="caution">
    <text evidence="2">The sequence shown here is derived from an EMBL/GenBank/DDBJ whole genome shotgun (WGS) entry which is preliminary data.</text>
</comment>
<dbReference type="GO" id="GO:0003676">
    <property type="term" value="F:nucleic acid binding"/>
    <property type="evidence" value="ECO:0007669"/>
    <property type="project" value="InterPro"/>
</dbReference>
<reference evidence="2 3" key="1">
    <citation type="journal article" date="2019" name="Genome Biol. Evol.">
        <title>Insights into the evolution of the New World diploid cottons (Gossypium, subgenus Houzingenia) based on genome sequencing.</title>
        <authorList>
            <person name="Grover C.E."/>
            <person name="Arick M.A. 2nd"/>
            <person name="Thrash A."/>
            <person name="Conover J.L."/>
            <person name="Sanders W.S."/>
            <person name="Peterson D.G."/>
            <person name="Frelichowski J.E."/>
            <person name="Scheffler J.A."/>
            <person name="Scheffler B.E."/>
            <person name="Wendel J.F."/>
        </authorList>
    </citation>
    <scope>NUCLEOTIDE SEQUENCE [LARGE SCALE GENOMIC DNA]</scope>
    <source>
        <strain evidence="2">5</strain>
        <tissue evidence="2">Leaf</tissue>
    </source>
</reference>
<proteinExistence type="predicted"/>
<protein>
    <recommendedName>
        <fullName evidence="1">RNase H type-1 domain-containing protein</fullName>
    </recommendedName>
</protein>
<dbReference type="OrthoDB" id="1752183at2759"/>
<evidence type="ECO:0000313" key="2">
    <source>
        <dbReference type="EMBL" id="MBA0737848.1"/>
    </source>
</evidence>
<evidence type="ECO:0000259" key="1">
    <source>
        <dbReference type="Pfam" id="PF13456"/>
    </source>
</evidence>
<accession>A0A7J9BNT1</accession>
<dbReference type="GO" id="GO:0004523">
    <property type="term" value="F:RNA-DNA hybrid ribonuclease activity"/>
    <property type="evidence" value="ECO:0007669"/>
    <property type="project" value="InterPro"/>
</dbReference>
<dbReference type="EMBL" id="JABEZY010000005">
    <property type="protein sequence ID" value="MBA0737848.1"/>
    <property type="molecule type" value="Genomic_DNA"/>
</dbReference>
<name>A0A7J9BNT1_GOSGO</name>
<evidence type="ECO:0000313" key="3">
    <source>
        <dbReference type="Proteomes" id="UP000593579"/>
    </source>
</evidence>
<keyword evidence="3" id="KW-1185">Reference proteome</keyword>
<feature type="non-terminal residue" evidence="2">
    <location>
        <position position="110"/>
    </location>
</feature>
<organism evidence="2 3">
    <name type="scientific">Gossypium gossypioides</name>
    <name type="common">Mexican cotton</name>
    <name type="synonym">Selera gossypioides</name>
    <dbReference type="NCBI Taxonomy" id="34282"/>
    <lineage>
        <taxon>Eukaryota</taxon>
        <taxon>Viridiplantae</taxon>
        <taxon>Streptophyta</taxon>
        <taxon>Embryophyta</taxon>
        <taxon>Tracheophyta</taxon>
        <taxon>Spermatophyta</taxon>
        <taxon>Magnoliopsida</taxon>
        <taxon>eudicotyledons</taxon>
        <taxon>Gunneridae</taxon>
        <taxon>Pentapetalae</taxon>
        <taxon>rosids</taxon>
        <taxon>malvids</taxon>
        <taxon>Malvales</taxon>
        <taxon>Malvaceae</taxon>
        <taxon>Malvoideae</taxon>
        <taxon>Gossypium</taxon>
    </lineage>
</organism>
<dbReference type="AlphaFoldDB" id="A0A7J9BNT1"/>
<sequence length="110" mass="13069">FYAELWEILDFTQREGRKKIFIHTDNLEIVKALQDIHLTELTSALVRRIHMILQTMEQWEFKYIPRERNQVQDRLAKLVSESNATMQVFEKVLEELVAVVDIVRATNINV</sequence>
<dbReference type="InterPro" id="IPR036397">
    <property type="entry name" value="RNaseH_sf"/>
</dbReference>
<dbReference type="Pfam" id="PF13456">
    <property type="entry name" value="RVT_3"/>
    <property type="match status" value="1"/>
</dbReference>
<dbReference type="Proteomes" id="UP000593579">
    <property type="component" value="Unassembled WGS sequence"/>
</dbReference>
<gene>
    <name evidence="2" type="ORF">Gogos_011287</name>
</gene>